<accession>A0A3G9J464</accession>
<dbReference type="Pfam" id="PF00903">
    <property type="entry name" value="Glyoxalase"/>
    <property type="match status" value="1"/>
</dbReference>
<dbReference type="InterPro" id="IPR004360">
    <property type="entry name" value="Glyas_Fos-R_dOase_dom"/>
</dbReference>
<dbReference type="Proteomes" id="UP000275368">
    <property type="component" value="Chromosome"/>
</dbReference>
<evidence type="ECO:0000313" key="3">
    <source>
        <dbReference type="Proteomes" id="UP000275368"/>
    </source>
</evidence>
<organism evidence="2 3">
    <name type="scientific">Paenibacillus baekrokdamisoli</name>
    <dbReference type="NCBI Taxonomy" id="1712516"/>
    <lineage>
        <taxon>Bacteria</taxon>
        <taxon>Bacillati</taxon>
        <taxon>Bacillota</taxon>
        <taxon>Bacilli</taxon>
        <taxon>Bacillales</taxon>
        <taxon>Paenibacillaceae</taxon>
        <taxon>Paenibacillus</taxon>
    </lineage>
</organism>
<name>A0A3G9J464_9BACL</name>
<dbReference type="Gene3D" id="3.10.180.10">
    <property type="entry name" value="2,3-Dihydroxybiphenyl 1,2-Dioxygenase, domain 1"/>
    <property type="match status" value="1"/>
</dbReference>
<reference evidence="2 3" key="1">
    <citation type="submission" date="2018-11" db="EMBL/GenBank/DDBJ databases">
        <title>Complete genome sequence of Paenibacillus baekrokdamisoli strain KCTC 33723.</title>
        <authorList>
            <person name="Kang S.W."/>
            <person name="Lee K.C."/>
            <person name="Kim K.K."/>
            <person name="Kim J.S."/>
            <person name="Kim D.S."/>
            <person name="Ko S.H."/>
            <person name="Yang S.H."/>
            <person name="Lee J.S."/>
        </authorList>
    </citation>
    <scope>NUCLEOTIDE SEQUENCE [LARGE SCALE GENOMIC DNA]</scope>
    <source>
        <strain evidence="2 3">KCTC 33723</strain>
    </source>
</reference>
<dbReference type="SUPFAM" id="SSF54593">
    <property type="entry name" value="Glyoxalase/Bleomycin resistance protein/Dihydroxybiphenyl dioxygenase"/>
    <property type="match status" value="1"/>
</dbReference>
<dbReference type="EMBL" id="AP019308">
    <property type="protein sequence ID" value="BBH20581.1"/>
    <property type="molecule type" value="Genomic_DNA"/>
</dbReference>
<dbReference type="InterPro" id="IPR029068">
    <property type="entry name" value="Glyas_Bleomycin-R_OHBP_Dase"/>
</dbReference>
<protein>
    <recommendedName>
        <fullName evidence="1">Glyoxalase/fosfomycin resistance/dioxygenase domain-containing protein</fullName>
    </recommendedName>
</protein>
<evidence type="ECO:0000313" key="2">
    <source>
        <dbReference type="EMBL" id="BBH20581.1"/>
    </source>
</evidence>
<evidence type="ECO:0000259" key="1">
    <source>
        <dbReference type="Pfam" id="PF00903"/>
    </source>
</evidence>
<dbReference type="KEGG" id="pbk:Back11_19260"/>
<keyword evidence="3" id="KW-1185">Reference proteome</keyword>
<dbReference type="AlphaFoldDB" id="A0A3G9J464"/>
<feature type="domain" description="Glyoxalase/fosfomycin resistance/dioxygenase" evidence="1">
    <location>
        <begin position="11"/>
        <end position="58"/>
    </location>
</feature>
<gene>
    <name evidence="2" type="ORF">Back11_19260</name>
</gene>
<proteinExistence type="predicted"/>
<sequence>MVQNTVNGKLLPHTAYFTDQINEHYAYMQEKGVRLDPIIEEGECGWHFDLYDPDGNVITIWRAKNLRGVC</sequence>